<dbReference type="InterPro" id="IPR051077">
    <property type="entry name" value="Ca-dependent_lectin"/>
</dbReference>
<evidence type="ECO:0008006" key="4">
    <source>
        <dbReference type="Google" id="ProtNLM"/>
    </source>
</evidence>
<dbReference type="OrthoDB" id="6086925at2759"/>
<keyword evidence="3" id="KW-1185">Reference proteome</keyword>
<accession>A0A8S3TEV9</accession>
<dbReference type="Proteomes" id="UP000683360">
    <property type="component" value="Unassembled WGS sequence"/>
</dbReference>
<comment type="caution">
    <text evidence="2">The sequence shown here is derived from an EMBL/GenBank/DDBJ whole genome shotgun (WGS) entry which is preliminary data.</text>
</comment>
<dbReference type="GO" id="GO:0005615">
    <property type="term" value="C:extracellular space"/>
    <property type="evidence" value="ECO:0007669"/>
    <property type="project" value="TreeGrafter"/>
</dbReference>
<proteinExistence type="predicted"/>
<keyword evidence="1" id="KW-0732">Signal</keyword>
<dbReference type="PANTHER" id="PTHR24024">
    <property type="entry name" value="PULMONARY SURFACTANT-ASSOCIATED PROTEIN A"/>
    <property type="match status" value="1"/>
</dbReference>
<feature type="signal peptide" evidence="1">
    <location>
        <begin position="1"/>
        <end position="21"/>
    </location>
</feature>
<dbReference type="AlphaFoldDB" id="A0A8S3TEV9"/>
<reference evidence="2" key="1">
    <citation type="submission" date="2021-03" db="EMBL/GenBank/DDBJ databases">
        <authorList>
            <person name="Bekaert M."/>
        </authorList>
    </citation>
    <scope>NUCLEOTIDE SEQUENCE</scope>
</reference>
<dbReference type="PANTHER" id="PTHR24024:SF18">
    <property type="entry name" value="SHORT-CHAIN COLLAGEN C4-LIKE"/>
    <property type="match status" value="1"/>
</dbReference>
<name>A0A8S3TEV9_MYTED</name>
<feature type="chain" id="PRO_5035885733" description="Short-chain collagen C4-like" evidence="1">
    <location>
        <begin position="22"/>
        <end position="215"/>
    </location>
</feature>
<evidence type="ECO:0000313" key="3">
    <source>
        <dbReference type="Proteomes" id="UP000683360"/>
    </source>
</evidence>
<gene>
    <name evidence="2" type="ORF">MEDL_41863</name>
</gene>
<sequence length="215" mass="23643">MVSSFLCIAFLIINICSLNDAKTAKRLLLNDPDALLHRMEMLEAKVQDLTRQLNEEKINSHGQTAGSSYAANGGSANPLCMIHEVLGGNHKTENFMGILRGAEYQDNFWGANSLDKDVPCAVCKPAHSSVLMIPGRNKCLPGWTEEYHGYLSGNDDRHAHTSTFICIDEHVDFLDSGVENNEYSYLIYGVKAQCGSLKCPPYVNGQPITCVVCSQ</sequence>
<dbReference type="EMBL" id="CAJPWZ010002011">
    <property type="protein sequence ID" value="CAG2228950.1"/>
    <property type="molecule type" value="Genomic_DNA"/>
</dbReference>
<evidence type="ECO:0000256" key="1">
    <source>
        <dbReference type="SAM" id="SignalP"/>
    </source>
</evidence>
<evidence type="ECO:0000313" key="2">
    <source>
        <dbReference type="EMBL" id="CAG2228950.1"/>
    </source>
</evidence>
<organism evidence="2 3">
    <name type="scientific">Mytilus edulis</name>
    <name type="common">Blue mussel</name>
    <dbReference type="NCBI Taxonomy" id="6550"/>
    <lineage>
        <taxon>Eukaryota</taxon>
        <taxon>Metazoa</taxon>
        <taxon>Spiralia</taxon>
        <taxon>Lophotrochozoa</taxon>
        <taxon>Mollusca</taxon>
        <taxon>Bivalvia</taxon>
        <taxon>Autobranchia</taxon>
        <taxon>Pteriomorphia</taxon>
        <taxon>Mytilida</taxon>
        <taxon>Mytiloidea</taxon>
        <taxon>Mytilidae</taxon>
        <taxon>Mytilinae</taxon>
        <taxon>Mytilus</taxon>
    </lineage>
</organism>
<protein>
    <recommendedName>
        <fullName evidence="4">Short-chain collagen C4-like</fullName>
    </recommendedName>
</protein>